<protein>
    <submittedName>
        <fullName evidence="2">Uncharacterized protein</fullName>
    </submittedName>
</protein>
<accession>A0ABR2VSE8</accession>
<proteinExistence type="predicted"/>
<sequence length="266" mass="28763">MTISNLGLIFCPTLLIGSLLFTALVNHVGTVFPLPRRSNPKESEIAPSSSVSVSRDSKRTLRNSLLRTPAANRIPPPRPPRSPSTLSKLNPKPMKANEIRPNPSTVSRPSEVPTGDLIDFDSPIMTESPGSSENRHNITSDQEDDTESDTSEDSSSSSESASPDHSRKDDSGLVSIDIDGNGLNTGILNLNIRRSAANRNSPHIATPTQHPSVLDESLDNAQATPNTSGLALQNPILPSKPQRLTRKLTPRTSTKYVKDMLDLVDH</sequence>
<feature type="compositionally biased region" description="Acidic residues" evidence="1">
    <location>
        <begin position="141"/>
        <end position="152"/>
    </location>
</feature>
<organism evidence="2 3">
    <name type="scientific">Basidiobolus ranarum</name>
    <dbReference type="NCBI Taxonomy" id="34480"/>
    <lineage>
        <taxon>Eukaryota</taxon>
        <taxon>Fungi</taxon>
        <taxon>Fungi incertae sedis</taxon>
        <taxon>Zoopagomycota</taxon>
        <taxon>Entomophthoromycotina</taxon>
        <taxon>Basidiobolomycetes</taxon>
        <taxon>Basidiobolales</taxon>
        <taxon>Basidiobolaceae</taxon>
        <taxon>Basidiobolus</taxon>
    </lineage>
</organism>
<evidence type="ECO:0000313" key="3">
    <source>
        <dbReference type="Proteomes" id="UP001479436"/>
    </source>
</evidence>
<dbReference type="Proteomes" id="UP001479436">
    <property type="component" value="Unassembled WGS sequence"/>
</dbReference>
<feature type="region of interest" description="Disordered" evidence="1">
    <location>
        <begin position="35"/>
        <end position="180"/>
    </location>
</feature>
<name>A0ABR2VSE8_9FUNG</name>
<evidence type="ECO:0000256" key="1">
    <source>
        <dbReference type="SAM" id="MobiDB-lite"/>
    </source>
</evidence>
<reference evidence="2 3" key="1">
    <citation type="submission" date="2023-04" db="EMBL/GenBank/DDBJ databases">
        <title>Genome of Basidiobolus ranarum AG-B5.</title>
        <authorList>
            <person name="Stajich J.E."/>
            <person name="Carter-House D."/>
            <person name="Gryganskyi A."/>
        </authorList>
    </citation>
    <scope>NUCLEOTIDE SEQUENCE [LARGE SCALE GENOMIC DNA]</scope>
    <source>
        <strain evidence="2 3">AG-B5</strain>
    </source>
</reference>
<feature type="compositionally biased region" description="Basic and acidic residues" evidence="1">
    <location>
        <begin position="162"/>
        <end position="171"/>
    </location>
</feature>
<keyword evidence="3" id="KW-1185">Reference proteome</keyword>
<gene>
    <name evidence="2" type="ORF">K7432_012424</name>
</gene>
<dbReference type="EMBL" id="JASJQH010007953">
    <property type="protein sequence ID" value="KAK9696516.1"/>
    <property type="molecule type" value="Genomic_DNA"/>
</dbReference>
<comment type="caution">
    <text evidence="2">The sequence shown here is derived from an EMBL/GenBank/DDBJ whole genome shotgun (WGS) entry which is preliminary data.</text>
</comment>
<evidence type="ECO:0000313" key="2">
    <source>
        <dbReference type="EMBL" id="KAK9696516.1"/>
    </source>
</evidence>